<keyword evidence="1" id="KW-0862">Zinc</keyword>
<evidence type="ECO:0000259" key="3">
    <source>
        <dbReference type="PROSITE" id="PS50089"/>
    </source>
</evidence>
<name>A0A7S0SRR0_9CHLO</name>
<dbReference type="GO" id="GO:0008270">
    <property type="term" value="F:zinc ion binding"/>
    <property type="evidence" value="ECO:0007669"/>
    <property type="project" value="UniProtKB-KW"/>
</dbReference>
<dbReference type="PROSITE" id="PS50089">
    <property type="entry name" value="ZF_RING_2"/>
    <property type="match status" value="1"/>
</dbReference>
<accession>A0A7S0SRR0</accession>
<dbReference type="Pfam" id="PF13639">
    <property type="entry name" value="zf-RING_2"/>
    <property type="match status" value="1"/>
</dbReference>
<sequence>MAGVRANDAGGADTDDDGVNPDAMTYEELTALGDAIGIQSKGLPQAVVDALPRSAYLGAASGEQEEQCAVCRMEFQVMASEHVLCLPACAHVYHPDCLAPWLADNKCCPICKTEIAAPAAAPP</sequence>
<feature type="region of interest" description="Disordered" evidence="2">
    <location>
        <begin position="1"/>
        <end position="22"/>
    </location>
</feature>
<dbReference type="AlphaFoldDB" id="A0A7S0SRR0"/>
<dbReference type="GO" id="GO:0016567">
    <property type="term" value="P:protein ubiquitination"/>
    <property type="evidence" value="ECO:0007669"/>
    <property type="project" value="InterPro"/>
</dbReference>
<dbReference type="Gene3D" id="3.30.40.10">
    <property type="entry name" value="Zinc/RING finger domain, C3HC4 (zinc finger)"/>
    <property type="match status" value="1"/>
</dbReference>
<dbReference type="InterPro" id="IPR033276">
    <property type="entry name" value="BB"/>
</dbReference>
<dbReference type="InterPro" id="IPR001841">
    <property type="entry name" value="Znf_RING"/>
</dbReference>
<dbReference type="PANTHER" id="PTHR46400:SF5">
    <property type="entry name" value="RING-TYPE DOMAIN-CONTAINING PROTEIN"/>
    <property type="match status" value="1"/>
</dbReference>
<dbReference type="GO" id="GO:0046621">
    <property type="term" value="P:negative regulation of organ growth"/>
    <property type="evidence" value="ECO:0007669"/>
    <property type="project" value="InterPro"/>
</dbReference>
<organism evidence="4">
    <name type="scientific">Mantoniella antarctica</name>
    <dbReference type="NCBI Taxonomy" id="81844"/>
    <lineage>
        <taxon>Eukaryota</taxon>
        <taxon>Viridiplantae</taxon>
        <taxon>Chlorophyta</taxon>
        <taxon>Mamiellophyceae</taxon>
        <taxon>Mamiellales</taxon>
        <taxon>Mamiellaceae</taxon>
        <taxon>Mantoniella</taxon>
    </lineage>
</organism>
<feature type="domain" description="RING-type" evidence="3">
    <location>
        <begin position="68"/>
        <end position="112"/>
    </location>
</feature>
<keyword evidence="1" id="KW-0863">Zinc-finger</keyword>
<evidence type="ECO:0000256" key="1">
    <source>
        <dbReference type="PROSITE-ProRule" id="PRU00175"/>
    </source>
</evidence>
<proteinExistence type="predicted"/>
<dbReference type="SUPFAM" id="SSF57850">
    <property type="entry name" value="RING/U-box"/>
    <property type="match status" value="1"/>
</dbReference>
<gene>
    <name evidence="4" type="ORF">MANT1106_LOCUS15853</name>
</gene>
<dbReference type="GO" id="GO:0004842">
    <property type="term" value="F:ubiquitin-protein transferase activity"/>
    <property type="evidence" value="ECO:0007669"/>
    <property type="project" value="InterPro"/>
</dbReference>
<protein>
    <recommendedName>
        <fullName evidence="3">RING-type domain-containing protein</fullName>
    </recommendedName>
</protein>
<keyword evidence="1" id="KW-0479">Metal-binding</keyword>
<dbReference type="EMBL" id="HBFC01026201">
    <property type="protein sequence ID" value="CAD8713589.1"/>
    <property type="molecule type" value="Transcribed_RNA"/>
</dbReference>
<feature type="compositionally biased region" description="Low complexity" evidence="2">
    <location>
        <begin position="1"/>
        <end position="12"/>
    </location>
</feature>
<dbReference type="InterPro" id="IPR013083">
    <property type="entry name" value="Znf_RING/FYVE/PHD"/>
</dbReference>
<evidence type="ECO:0000313" key="4">
    <source>
        <dbReference type="EMBL" id="CAD8713589.1"/>
    </source>
</evidence>
<evidence type="ECO:0000256" key="2">
    <source>
        <dbReference type="SAM" id="MobiDB-lite"/>
    </source>
</evidence>
<dbReference type="PANTHER" id="PTHR46400">
    <property type="entry name" value="RING/U-BOX SUPERFAMILY PROTEIN"/>
    <property type="match status" value="1"/>
</dbReference>
<reference evidence="4" key="1">
    <citation type="submission" date="2021-01" db="EMBL/GenBank/DDBJ databases">
        <authorList>
            <person name="Corre E."/>
            <person name="Pelletier E."/>
            <person name="Niang G."/>
            <person name="Scheremetjew M."/>
            <person name="Finn R."/>
            <person name="Kale V."/>
            <person name="Holt S."/>
            <person name="Cochrane G."/>
            <person name="Meng A."/>
            <person name="Brown T."/>
            <person name="Cohen L."/>
        </authorList>
    </citation>
    <scope>NUCLEOTIDE SEQUENCE</scope>
    <source>
        <strain evidence="4">SL-175</strain>
    </source>
</reference>